<dbReference type="InterPro" id="IPR007621">
    <property type="entry name" value="TPM_dom"/>
</dbReference>
<name>A0A2W4W0G5_9CYAN</name>
<feature type="transmembrane region" description="Helical" evidence="1">
    <location>
        <begin position="233"/>
        <end position="253"/>
    </location>
</feature>
<dbReference type="NCBIfam" id="NF047379">
    <property type="entry name" value="photo_II_Psb32"/>
    <property type="match status" value="1"/>
</dbReference>
<sequence>MIIINLLHRLLGLVKASLSKPFSSSLIGLQRLGFGAIALLISFHLFTATAWALQVSDIPDLAEIETLADQTWVIDDSDVLSTLTKSSIASKATKLEELTGIRVHVVAIQRIDLGQPASEFAAELFDKWFPTETERANQVLLFLATEDHRTAIQTGAKVKELLPDSIATSIADETMLYPARKANYNQAVNEGMARLEAVLKGNPDPGAPLLAVEETETSNYATREETEASSSNVVVIILLILATLLPMATYYWLQSQP</sequence>
<keyword evidence="1" id="KW-1133">Transmembrane helix</keyword>
<evidence type="ECO:0000313" key="3">
    <source>
        <dbReference type="EMBL" id="PZO36977.1"/>
    </source>
</evidence>
<evidence type="ECO:0000259" key="2">
    <source>
        <dbReference type="Pfam" id="PF04536"/>
    </source>
</evidence>
<dbReference type="PANTHER" id="PTHR30373">
    <property type="entry name" value="UPF0603 PROTEIN YGCG"/>
    <property type="match status" value="1"/>
</dbReference>
<keyword evidence="1" id="KW-0812">Transmembrane</keyword>
<accession>A0A2W4W0G5</accession>
<dbReference type="EMBL" id="QBML01000035">
    <property type="protein sequence ID" value="PZO36977.1"/>
    <property type="molecule type" value="Genomic_DNA"/>
</dbReference>
<feature type="transmembrane region" description="Helical" evidence="1">
    <location>
        <begin position="32"/>
        <end position="53"/>
    </location>
</feature>
<feature type="domain" description="TPM" evidence="2">
    <location>
        <begin position="73"/>
        <end position="197"/>
    </location>
</feature>
<proteinExistence type="predicted"/>
<reference evidence="3 4" key="2">
    <citation type="submission" date="2018-06" db="EMBL/GenBank/DDBJ databases">
        <title>Metagenomic assembly of (sub)arctic Cyanobacteria and their associated microbiome from non-axenic cultures.</title>
        <authorList>
            <person name="Baurain D."/>
        </authorList>
    </citation>
    <scope>NUCLEOTIDE SEQUENCE [LARGE SCALE GENOMIC DNA]</scope>
    <source>
        <strain evidence="3">ULC066bin1</strain>
    </source>
</reference>
<protein>
    <submittedName>
        <fullName evidence="3">Methanol dehydrogenase</fullName>
    </submittedName>
</protein>
<dbReference type="PANTHER" id="PTHR30373:SF2">
    <property type="entry name" value="UPF0603 PROTEIN YGCG"/>
    <property type="match status" value="1"/>
</dbReference>
<comment type="caution">
    <text evidence="3">The sequence shown here is derived from an EMBL/GenBank/DDBJ whole genome shotgun (WGS) entry which is preliminary data.</text>
</comment>
<organism evidence="3 4">
    <name type="scientific">Pseudanabaena frigida</name>
    <dbReference type="NCBI Taxonomy" id="945775"/>
    <lineage>
        <taxon>Bacteria</taxon>
        <taxon>Bacillati</taxon>
        <taxon>Cyanobacteriota</taxon>
        <taxon>Cyanophyceae</taxon>
        <taxon>Pseudanabaenales</taxon>
        <taxon>Pseudanabaenaceae</taxon>
        <taxon>Pseudanabaena</taxon>
    </lineage>
</organism>
<evidence type="ECO:0000256" key="1">
    <source>
        <dbReference type="SAM" id="Phobius"/>
    </source>
</evidence>
<gene>
    <name evidence="3" type="ORF">DCF19_20040</name>
</gene>
<dbReference type="Proteomes" id="UP000249467">
    <property type="component" value="Unassembled WGS sequence"/>
</dbReference>
<dbReference type="Gene3D" id="3.10.310.50">
    <property type="match status" value="1"/>
</dbReference>
<reference evidence="3 4" key="1">
    <citation type="submission" date="2018-04" db="EMBL/GenBank/DDBJ databases">
        <authorList>
            <person name="Go L.Y."/>
            <person name="Mitchell J.A."/>
        </authorList>
    </citation>
    <scope>NUCLEOTIDE SEQUENCE [LARGE SCALE GENOMIC DNA]</scope>
    <source>
        <strain evidence="3">ULC066bin1</strain>
    </source>
</reference>
<dbReference type="Pfam" id="PF04536">
    <property type="entry name" value="TPM_phosphatase"/>
    <property type="match status" value="1"/>
</dbReference>
<evidence type="ECO:0000313" key="4">
    <source>
        <dbReference type="Proteomes" id="UP000249467"/>
    </source>
</evidence>
<keyword evidence="1" id="KW-0472">Membrane</keyword>
<dbReference type="AlphaFoldDB" id="A0A2W4W0G5"/>